<protein>
    <recommendedName>
        <fullName evidence="6">Protein kinase domain-containing protein</fullName>
    </recommendedName>
</protein>
<dbReference type="InterPro" id="IPR000719">
    <property type="entry name" value="Prot_kinase_dom"/>
</dbReference>
<dbReference type="InterPro" id="IPR051681">
    <property type="entry name" value="Ser/Thr_Kinases-Pseudokinases"/>
</dbReference>
<dbReference type="OrthoDB" id="4062651at2759"/>
<evidence type="ECO:0000256" key="1">
    <source>
        <dbReference type="ARBA" id="ARBA00022679"/>
    </source>
</evidence>
<accession>A0A7M5V183</accession>
<proteinExistence type="predicted"/>
<dbReference type="Gene3D" id="1.10.510.10">
    <property type="entry name" value="Transferase(Phosphotransferase) domain 1"/>
    <property type="match status" value="1"/>
</dbReference>
<sequence>MASKTTVNTSKPTNETTDTTFKTPISARPISAAVKRTAKTAFPQDSPFVIPPSPLMKRLGCGTHVTIYRYKRQKTSGVAASPWAIKKANKGRARKPIMDRLAEEAKILRSLNHPNIVIFKKFTKTPKGDVCLSMEAFGKGLDDIIYKHQEKEEIFSAIQITQVAFSISNALEYLHNTKKLLHGDMKSGNILVKGKFELIKLCDFGVSIFMKDDLSAPRNTKAMYVGSEPWHSMEIKNGDVITDKADIFSFGLVLWEMLALDVPHVCHMHNSKEDLDGSFLSSTNDSFTIPDAYFDAIGTRPAMPDFQYSTEYDPVIGTFICCTIEDYTRRPSAHDVATSLKAILPDYNISNIDGSILQTELSSTIIVEDQNKRLKSEEKNPEKGSIDIAKDPVTGPLDSKDPVTEPKTKTVKIVKVLVGEEHGNKENLNDK</sequence>
<dbReference type="PROSITE" id="PS50011">
    <property type="entry name" value="PROTEIN_KINASE_DOM"/>
    <property type="match status" value="1"/>
</dbReference>
<keyword evidence="2" id="KW-0547">Nucleotide-binding</keyword>
<evidence type="ECO:0000313" key="7">
    <source>
        <dbReference type="EnsemblMetazoa" id="CLYHEMP001742.1"/>
    </source>
</evidence>
<dbReference type="GO" id="GO:0005524">
    <property type="term" value="F:ATP binding"/>
    <property type="evidence" value="ECO:0007669"/>
    <property type="project" value="UniProtKB-KW"/>
</dbReference>
<evidence type="ECO:0000256" key="5">
    <source>
        <dbReference type="SAM" id="MobiDB-lite"/>
    </source>
</evidence>
<feature type="region of interest" description="Disordered" evidence="5">
    <location>
        <begin position="1"/>
        <end position="21"/>
    </location>
</feature>
<dbReference type="GeneID" id="136801633"/>
<keyword evidence="8" id="KW-1185">Reference proteome</keyword>
<dbReference type="SUPFAM" id="SSF56112">
    <property type="entry name" value="Protein kinase-like (PK-like)"/>
    <property type="match status" value="1"/>
</dbReference>
<dbReference type="InterPro" id="IPR008271">
    <property type="entry name" value="Ser/Thr_kinase_AS"/>
</dbReference>
<name>A0A7M5V183_9CNID</name>
<feature type="domain" description="Protein kinase" evidence="6">
    <location>
        <begin position="53"/>
        <end position="344"/>
    </location>
</feature>
<dbReference type="EnsemblMetazoa" id="CLYHEMT001742.1">
    <property type="protein sequence ID" value="CLYHEMP001742.1"/>
    <property type="gene ID" value="CLYHEMG001742"/>
</dbReference>
<dbReference type="RefSeq" id="XP_066914375.1">
    <property type="nucleotide sequence ID" value="XM_067058274.1"/>
</dbReference>
<evidence type="ECO:0000259" key="6">
    <source>
        <dbReference type="PROSITE" id="PS50011"/>
    </source>
</evidence>
<keyword evidence="4" id="KW-0067">ATP-binding</keyword>
<dbReference type="Proteomes" id="UP000594262">
    <property type="component" value="Unplaced"/>
</dbReference>
<dbReference type="PANTHER" id="PTHR44329:SF288">
    <property type="entry name" value="MITOGEN-ACTIVATED PROTEIN KINASE KINASE KINASE 20"/>
    <property type="match status" value="1"/>
</dbReference>
<dbReference type="SMART" id="SM00220">
    <property type="entry name" value="S_TKc"/>
    <property type="match status" value="1"/>
</dbReference>
<keyword evidence="1" id="KW-0808">Transferase</keyword>
<dbReference type="Gene3D" id="3.30.200.20">
    <property type="entry name" value="Phosphorylase Kinase, domain 1"/>
    <property type="match status" value="1"/>
</dbReference>
<reference evidence="7" key="1">
    <citation type="submission" date="2021-01" db="UniProtKB">
        <authorList>
            <consortium name="EnsemblMetazoa"/>
        </authorList>
    </citation>
    <scope>IDENTIFICATION</scope>
</reference>
<dbReference type="PANTHER" id="PTHR44329">
    <property type="entry name" value="SERINE/THREONINE-PROTEIN KINASE TNNI3K-RELATED"/>
    <property type="match status" value="1"/>
</dbReference>
<organism evidence="7 8">
    <name type="scientific">Clytia hemisphaerica</name>
    <dbReference type="NCBI Taxonomy" id="252671"/>
    <lineage>
        <taxon>Eukaryota</taxon>
        <taxon>Metazoa</taxon>
        <taxon>Cnidaria</taxon>
        <taxon>Hydrozoa</taxon>
        <taxon>Hydroidolina</taxon>
        <taxon>Leptothecata</taxon>
        <taxon>Obeliida</taxon>
        <taxon>Clytiidae</taxon>
        <taxon>Clytia</taxon>
    </lineage>
</organism>
<evidence type="ECO:0000313" key="8">
    <source>
        <dbReference type="Proteomes" id="UP000594262"/>
    </source>
</evidence>
<evidence type="ECO:0000256" key="3">
    <source>
        <dbReference type="ARBA" id="ARBA00022777"/>
    </source>
</evidence>
<feature type="compositionally biased region" description="Basic and acidic residues" evidence="5">
    <location>
        <begin position="372"/>
        <end position="390"/>
    </location>
</feature>
<evidence type="ECO:0000256" key="2">
    <source>
        <dbReference type="ARBA" id="ARBA00022741"/>
    </source>
</evidence>
<dbReference type="InterPro" id="IPR011009">
    <property type="entry name" value="Kinase-like_dom_sf"/>
</dbReference>
<dbReference type="AlphaFoldDB" id="A0A7M5V183"/>
<dbReference type="Pfam" id="PF00069">
    <property type="entry name" value="Pkinase"/>
    <property type="match status" value="1"/>
</dbReference>
<dbReference type="PROSITE" id="PS00108">
    <property type="entry name" value="PROTEIN_KINASE_ST"/>
    <property type="match status" value="1"/>
</dbReference>
<evidence type="ECO:0000256" key="4">
    <source>
        <dbReference type="ARBA" id="ARBA00022840"/>
    </source>
</evidence>
<feature type="region of interest" description="Disordered" evidence="5">
    <location>
        <begin position="372"/>
        <end position="406"/>
    </location>
</feature>
<dbReference type="GO" id="GO:0004674">
    <property type="term" value="F:protein serine/threonine kinase activity"/>
    <property type="evidence" value="ECO:0007669"/>
    <property type="project" value="TreeGrafter"/>
</dbReference>
<keyword evidence="3" id="KW-0418">Kinase</keyword>